<proteinExistence type="predicted"/>
<dbReference type="Pfam" id="PF07228">
    <property type="entry name" value="SpoIIE"/>
    <property type="match status" value="1"/>
</dbReference>
<evidence type="ECO:0000259" key="3">
    <source>
        <dbReference type="SMART" id="SM00331"/>
    </source>
</evidence>
<name>A0A7Y6I5H4_9ACTN</name>
<dbReference type="SMART" id="SM00331">
    <property type="entry name" value="PP2C_SIG"/>
    <property type="match status" value="1"/>
</dbReference>
<feature type="region of interest" description="Disordered" evidence="2">
    <location>
        <begin position="1"/>
        <end position="24"/>
    </location>
</feature>
<organism evidence="4 5">
    <name type="scientific">Nonomuraea montanisoli</name>
    <dbReference type="NCBI Taxonomy" id="2741721"/>
    <lineage>
        <taxon>Bacteria</taxon>
        <taxon>Bacillati</taxon>
        <taxon>Actinomycetota</taxon>
        <taxon>Actinomycetes</taxon>
        <taxon>Streptosporangiales</taxon>
        <taxon>Streptosporangiaceae</taxon>
        <taxon>Nonomuraea</taxon>
    </lineage>
</organism>
<keyword evidence="5" id="KW-1185">Reference proteome</keyword>
<dbReference type="PANTHER" id="PTHR43156:SF2">
    <property type="entry name" value="STAGE II SPORULATION PROTEIN E"/>
    <property type="match status" value="1"/>
</dbReference>
<evidence type="ECO:0000313" key="5">
    <source>
        <dbReference type="Proteomes" id="UP000586042"/>
    </source>
</evidence>
<keyword evidence="1" id="KW-0378">Hydrolase</keyword>
<feature type="domain" description="PPM-type phosphatase" evidence="3">
    <location>
        <begin position="215"/>
        <end position="429"/>
    </location>
</feature>
<dbReference type="InterPro" id="IPR001932">
    <property type="entry name" value="PPM-type_phosphatase-like_dom"/>
</dbReference>
<dbReference type="RefSeq" id="WP_175589507.1">
    <property type="nucleotide sequence ID" value="NZ_JABWGN010000004.1"/>
</dbReference>
<dbReference type="InterPro" id="IPR036457">
    <property type="entry name" value="PPM-type-like_dom_sf"/>
</dbReference>
<accession>A0A7Y6I5H4</accession>
<dbReference type="Gene3D" id="3.30.450.20">
    <property type="entry name" value="PAS domain"/>
    <property type="match status" value="1"/>
</dbReference>
<dbReference type="Proteomes" id="UP000586042">
    <property type="component" value="Unassembled WGS sequence"/>
</dbReference>
<evidence type="ECO:0000256" key="2">
    <source>
        <dbReference type="SAM" id="MobiDB-lite"/>
    </source>
</evidence>
<dbReference type="EMBL" id="JABWGN010000004">
    <property type="protein sequence ID" value="NUW32068.1"/>
    <property type="molecule type" value="Genomic_DNA"/>
</dbReference>
<dbReference type="AlphaFoldDB" id="A0A7Y6I5H4"/>
<sequence>MVDVISGGPGQRRRPGGAAGAPHPGATERELLAVRLAHAQRLGNMGWAEWDLRTGEAAWSDQVYVIFGRDPAKGPADLPELAGLVEPDDLRMLEQLLLTVVHEAEAAQAEMRIRRGGELRNLRVVLEPLLSAGRPADDPGTGPAAAGLRAAATVRGVHAVFQDITGRRRAERIMSESRRQLLEARVKAAEERHVMLALREAILPDPVGCLDLPRTRVAVRYVPAEKTASLGGDWFEAASLPDGRVLLAIGDVSGHGLPAIAHMAQLRHALVGLTMTGRPASGLLTLLNDLVIHRLEGTTATAVIGHLDSSTRVFSWARAGNLAPVLVRDGTARQLEQARGVLLGAACDQAYHLARMELREGDLLLMFTDGLVERRNRDIDEGLALVLAAAARLPRDDLHLGLDAALDRLLEEIGGPNPEDDACLLAVGIQNRPDA</sequence>
<protein>
    <submittedName>
        <fullName evidence="4">SpoIIE family protein phosphatase</fullName>
    </submittedName>
</protein>
<reference evidence="4 5" key="1">
    <citation type="submission" date="2020-06" db="EMBL/GenBank/DDBJ databases">
        <title>Nonomuraea sp. SMC257, a novel actinomycete isolated from soil.</title>
        <authorList>
            <person name="Chanama M."/>
        </authorList>
    </citation>
    <scope>NUCLEOTIDE SEQUENCE [LARGE SCALE GENOMIC DNA]</scope>
    <source>
        <strain evidence="4 5">SMC257</strain>
    </source>
</reference>
<dbReference type="SUPFAM" id="SSF81606">
    <property type="entry name" value="PP2C-like"/>
    <property type="match status" value="1"/>
</dbReference>
<dbReference type="GO" id="GO:0016791">
    <property type="term" value="F:phosphatase activity"/>
    <property type="evidence" value="ECO:0007669"/>
    <property type="project" value="TreeGrafter"/>
</dbReference>
<gene>
    <name evidence="4" type="ORF">HTZ77_11585</name>
</gene>
<evidence type="ECO:0000313" key="4">
    <source>
        <dbReference type="EMBL" id="NUW32068.1"/>
    </source>
</evidence>
<evidence type="ECO:0000256" key="1">
    <source>
        <dbReference type="ARBA" id="ARBA00022801"/>
    </source>
</evidence>
<comment type="caution">
    <text evidence="4">The sequence shown here is derived from an EMBL/GenBank/DDBJ whole genome shotgun (WGS) entry which is preliminary data.</text>
</comment>
<dbReference type="Gene3D" id="3.60.40.10">
    <property type="entry name" value="PPM-type phosphatase domain"/>
    <property type="match status" value="1"/>
</dbReference>
<dbReference type="InterPro" id="IPR052016">
    <property type="entry name" value="Bact_Sigma-Reg"/>
</dbReference>
<dbReference type="PANTHER" id="PTHR43156">
    <property type="entry name" value="STAGE II SPORULATION PROTEIN E-RELATED"/>
    <property type="match status" value="1"/>
</dbReference>